<feature type="domain" description="GST C-terminal" evidence="6">
    <location>
        <begin position="88"/>
        <end position="214"/>
    </location>
</feature>
<reference evidence="7" key="1">
    <citation type="submission" date="2020-05" db="EMBL/GenBank/DDBJ databases">
        <title>WGS assembly of Panicum virgatum.</title>
        <authorList>
            <person name="Lovell J.T."/>
            <person name="Jenkins J."/>
            <person name="Shu S."/>
            <person name="Juenger T.E."/>
            <person name="Schmutz J."/>
        </authorList>
    </citation>
    <scope>NUCLEOTIDE SEQUENCE</scope>
    <source>
        <strain evidence="7">AP13</strain>
    </source>
</reference>
<dbReference type="SFLD" id="SFLDS00019">
    <property type="entry name" value="Glutathione_Transferase_(cytos"/>
    <property type="match status" value="1"/>
</dbReference>
<dbReference type="InterPro" id="IPR040079">
    <property type="entry name" value="Glutathione_S-Trfase"/>
</dbReference>
<dbReference type="SUPFAM" id="SSF52833">
    <property type="entry name" value="Thioredoxin-like"/>
    <property type="match status" value="1"/>
</dbReference>
<dbReference type="FunFam" id="3.40.30.10:FF:000200">
    <property type="entry name" value="Glutathione S-transferase"/>
    <property type="match status" value="1"/>
</dbReference>
<dbReference type="Gene3D" id="3.40.30.10">
    <property type="entry name" value="Glutaredoxin"/>
    <property type="match status" value="1"/>
</dbReference>
<evidence type="ECO:0000259" key="5">
    <source>
        <dbReference type="PROSITE" id="PS50404"/>
    </source>
</evidence>
<dbReference type="InterPro" id="IPR036249">
    <property type="entry name" value="Thioredoxin-like_sf"/>
</dbReference>
<dbReference type="EMBL" id="CM029045">
    <property type="protein sequence ID" value="KAG2603307.1"/>
    <property type="molecule type" value="Genomic_DNA"/>
</dbReference>
<dbReference type="Proteomes" id="UP000823388">
    <property type="component" value="Chromosome 5K"/>
</dbReference>
<dbReference type="Pfam" id="PF02798">
    <property type="entry name" value="GST_N"/>
    <property type="match status" value="1"/>
</dbReference>
<dbReference type="AlphaFoldDB" id="A0A8T0SYX3"/>
<evidence type="ECO:0000256" key="2">
    <source>
        <dbReference type="ARBA" id="ARBA00022679"/>
    </source>
</evidence>
<evidence type="ECO:0000256" key="4">
    <source>
        <dbReference type="RuleBase" id="RU003494"/>
    </source>
</evidence>
<dbReference type="GO" id="GO:0006749">
    <property type="term" value="P:glutathione metabolic process"/>
    <property type="evidence" value="ECO:0007669"/>
    <property type="project" value="InterPro"/>
</dbReference>
<name>A0A8T0SYX3_PANVG</name>
<dbReference type="InterPro" id="IPR004046">
    <property type="entry name" value="GST_C"/>
</dbReference>
<dbReference type="PANTHER" id="PTHR11260">
    <property type="entry name" value="GLUTATHIONE S-TRANSFERASE, GST, SUPERFAMILY, GST DOMAIN CONTAINING"/>
    <property type="match status" value="1"/>
</dbReference>
<dbReference type="InterPro" id="IPR010987">
    <property type="entry name" value="Glutathione-S-Trfase_C-like"/>
</dbReference>
<comment type="catalytic activity">
    <reaction evidence="3">
        <text>RX + glutathione = an S-substituted glutathione + a halide anion + H(+)</text>
        <dbReference type="Rhea" id="RHEA:16437"/>
        <dbReference type="ChEBI" id="CHEBI:15378"/>
        <dbReference type="ChEBI" id="CHEBI:16042"/>
        <dbReference type="ChEBI" id="CHEBI:17792"/>
        <dbReference type="ChEBI" id="CHEBI:57925"/>
        <dbReference type="ChEBI" id="CHEBI:90779"/>
        <dbReference type="EC" id="2.5.1.18"/>
    </reaction>
</comment>
<dbReference type="FunFam" id="1.20.1050.10:FF:000012">
    <property type="entry name" value="Tau class glutathione S-transferase"/>
    <property type="match status" value="1"/>
</dbReference>
<dbReference type="GO" id="GO:0004364">
    <property type="term" value="F:glutathione transferase activity"/>
    <property type="evidence" value="ECO:0007669"/>
    <property type="project" value="UniProtKB-EC"/>
</dbReference>
<keyword evidence="2" id="KW-0808">Transferase</keyword>
<comment type="caution">
    <text evidence="7">The sequence shown here is derived from an EMBL/GenBank/DDBJ whole genome shotgun (WGS) entry which is preliminary data.</text>
</comment>
<proteinExistence type="inferred from homology"/>
<keyword evidence="8" id="KW-1185">Reference proteome</keyword>
<dbReference type="InterPro" id="IPR045073">
    <property type="entry name" value="Omega/Tau-like"/>
</dbReference>
<dbReference type="Pfam" id="PF00043">
    <property type="entry name" value="GST_C"/>
    <property type="match status" value="1"/>
</dbReference>
<dbReference type="InterPro" id="IPR045074">
    <property type="entry name" value="GST_C_Tau"/>
</dbReference>
<dbReference type="CDD" id="cd03058">
    <property type="entry name" value="GST_N_Tau"/>
    <property type="match status" value="1"/>
</dbReference>
<feature type="domain" description="GST N-terminal" evidence="5">
    <location>
        <begin position="4"/>
        <end position="83"/>
    </location>
</feature>
<dbReference type="SUPFAM" id="SSF47616">
    <property type="entry name" value="GST C-terminal domain-like"/>
    <property type="match status" value="1"/>
</dbReference>
<dbReference type="InterPro" id="IPR004045">
    <property type="entry name" value="Glutathione_S-Trfase_N"/>
</dbReference>
<evidence type="ECO:0000256" key="1">
    <source>
        <dbReference type="ARBA" id="ARBA00012452"/>
    </source>
</evidence>
<dbReference type="PANTHER" id="PTHR11260:SF755">
    <property type="entry name" value="GLUTATHIONE TRANSFERASE"/>
    <property type="match status" value="1"/>
</dbReference>
<dbReference type="GO" id="GO:0005737">
    <property type="term" value="C:cytoplasm"/>
    <property type="evidence" value="ECO:0007669"/>
    <property type="project" value="TreeGrafter"/>
</dbReference>
<dbReference type="PROSITE" id="PS50404">
    <property type="entry name" value="GST_NTER"/>
    <property type="match status" value="1"/>
</dbReference>
<protein>
    <recommendedName>
        <fullName evidence="1">glutathione transferase</fullName>
        <ecNumber evidence="1">2.5.1.18</ecNumber>
    </recommendedName>
</protein>
<dbReference type="Gene3D" id="1.20.1050.10">
    <property type="match status" value="1"/>
</dbReference>
<dbReference type="SFLD" id="SFLDG00358">
    <property type="entry name" value="Main_(cytGST)"/>
    <property type="match status" value="1"/>
</dbReference>
<evidence type="ECO:0000256" key="3">
    <source>
        <dbReference type="ARBA" id="ARBA00047960"/>
    </source>
</evidence>
<accession>A0A8T0SYX3</accession>
<evidence type="ECO:0000313" key="7">
    <source>
        <dbReference type="EMBL" id="KAG2603307.1"/>
    </source>
</evidence>
<dbReference type="SFLD" id="SFLDG01152">
    <property type="entry name" value="Main.3:_Omega-_and_Tau-like"/>
    <property type="match status" value="1"/>
</dbReference>
<sequence>MTTEPVKLIGAFGSPFVHRAEVALRLKGVPYELILEDMSNKSHLLLKHNPVHKKVPVLLHGDRAVCESLLIVQYVDEAFDGPPLLPFDPYERAVARFWAHFLEEKCLEPLRVALFADGEAQKAAMKEARESLALVEQQLKDKEKRFLGGDDIGLADIAGGGLLAHWLGVLEEVAGVRVLGDEEHPALRRWAAEYCCSEAVKECLPDRGRLLSYFAGIRDKCISVANPTLDLTSSSSI</sequence>
<dbReference type="EC" id="2.5.1.18" evidence="1"/>
<dbReference type="InterPro" id="IPR036282">
    <property type="entry name" value="Glutathione-S-Trfase_C_sf"/>
</dbReference>
<gene>
    <name evidence="7" type="ORF">PVAP13_5KG762100</name>
</gene>
<comment type="similarity">
    <text evidence="4">Belongs to the GST superfamily.</text>
</comment>
<dbReference type="OrthoDB" id="4951845at2759"/>
<evidence type="ECO:0000259" key="6">
    <source>
        <dbReference type="PROSITE" id="PS50405"/>
    </source>
</evidence>
<dbReference type="CDD" id="cd03185">
    <property type="entry name" value="GST_C_Tau"/>
    <property type="match status" value="1"/>
</dbReference>
<dbReference type="PROSITE" id="PS50405">
    <property type="entry name" value="GST_CTER"/>
    <property type="match status" value="1"/>
</dbReference>
<evidence type="ECO:0000313" key="8">
    <source>
        <dbReference type="Proteomes" id="UP000823388"/>
    </source>
</evidence>
<organism evidence="7 8">
    <name type="scientific">Panicum virgatum</name>
    <name type="common">Blackwell switchgrass</name>
    <dbReference type="NCBI Taxonomy" id="38727"/>
    <lineage>
        <taxon>Eukaryota</taxon>
        <taxon>Viridiplantae</taxon>
        <taxon>Streptophyta</taxon>
        <taxon>Embryophyta</taxon>
        <taxon>Tracheophyta</taxon>
        <taxon>Spermatophyta</taxon>
        <taxon>Magnoliopsida</taxon>
        <taxon>Liliopsida</taxon>
        <taxon>Poales</taxon>
        <taxon>Poaceae</taxon>
        <taxon>PACMAD clade</taxon>
        <taxon>Panicoideae</taxon>
        <taxon>Panicodae</taxon>
        <taxon>Paniceae</taxon>
        <taxon>Panicinae</taxon>
        <taxon>Panicum</taxon>
        <taxon>Panicum sect. Hiantes</taxon>
    </lineage>
</organism>